<dbReference type="Pfam" id="PF00528">
    <property type="entry name" value="BPD_transp_1"/>
    <property type="match status" value="1"/>
</dbReference>
<dbReference type="GO" id="GO:0055085">
    <property type="term" value="P:transmembrane transport"/>
    <property type="evidence" value="ECO:0007669"/>
    <property type="project" value="InterPro"/>
</dbReference>
<keyword evidence="2 7" id="KW-0813">Transport</keyword>
<dbReference type="Gene3D" id="1.10.3720.10">
    <property type="entry name" value="MetI-like"/>
    <property type="match status" value="1"/>
</dbReference>
<evidence type="ECO:0000256" key="1">
    <source>
        <dbReference type="ARBA" id="ARBA00004651"/>
    </source>
</evidence>
<evidence type="ECO:0000313" key="10">
    <source>
        <dbReference type="Proteomes" id="UP000182993"/>
    </source>
</evidence>
<evidence type="ECO:0000256" key="6">
    <source>
        <dbReference type="ARBA" id="ARBA00023136"/>
    </source>
</evidence>
<dbReference type="GO" id="GO:0005886">
    <property type="term" value="C:plasma membrane"/>
    <property type="evidence" value="ECO:0007669"/>
    <property type="project" value="UniProtKB-SubCell"/>
</dbReference>
<dbReference type="InterPro" id="IPR050809">
    <property type="entry name" value="UgpAE/MalFG_permease"/>
</dbReference>
<accession>A0A1J0LWK3</accession>
<dbReference type="RefSeq" id="WP_071678214.1">
    <property type="nucleotide sequence ID" value="NZ_CP016313.1"/>
</dbReference>
<dbReference type="PANTHER" id="PTHR43227">
    <property type="entry name" value="BLL4140 PROTEIN"/>
    <property type="match status" value="1"/>
</dbReference>
<evidence type="ECO:0000256" key="2">
    <source>
        <dbReference type="ARBA" id="ARBA00022448"/>
    </source>
</evidence>
<sequence length="306" mass="33936">MQRVVQVWGLLHRGQGGRIDIEALLLLVPGLLPILVFVYWPLLYNLWLSLHDWNLVRSEAVFVGLANYHFLLQDPLFGQVLRQSLLYMGLALLGNFLLPLVLALLTLQVRGRWAELYQALLFAPTVAAVSVAALVWLYLYLPAAGPLAKLLATLGLPAPNFLTDPRYALLATALVANWKFMGFHYLIALAGLKAIPRDVLEAARVDGAHGWPFLWLVLFPLLFPTLLFLLLSTLANALDYAFVPVEVMTQGGPFGHTSHLMYAVYQEAFRFFRAGVAAAQAVLLTLGFGTIILGQLYLLGRRYASP</sequence>
<evidence type="ECO:0000313" key="9">
    <source>
        <dbReference type="EMBL" id="APD10530.1"/>
    </source>
</evidence>
<evidence type="ECO:0000256" key="5">
    <source>
        <dbReference type="ARBA" id="ARBA00022989"/>
    </source>
</evidence>
<feature type="transmembrane region" description="Helical" evidence="7">
    <location>
        <begin position="21"/>
        <end position="42"/>
    </location>
</feature>
<evidence type="ECO:0000256" key="7">
    <source>
        <dbReference type="RuleBase" id="RU363032"/>
    </source>
</evidence>
<evidence type="ECO:0000259" key="8">
    <source>
        <dbReference type="PROSITE" id="PS50928"/>
    </source>
</evidence>
<feature type="domain" description="ABC transmembrane type-1" evidence="8">
    <location>
        <begin position="81"/>
        <end position="297"/>
    </location>
</feature>
<protein>
    <submittedName>
        <fullName evidence="9">Sugar ABC transporter permease</fullName>
    </submittedName>
</protein>
<comment type="similarity">
    <text evidence="7">Belongs to the binding-protein-dependent transport system permease family.</text>
</comment>
<evidence type="ECO:0000256" key="3">
    <source>
        <dbReference type="ARBA" id="ARBA00022475"/>
    </source>
</evidence>
<keyword evidence="5 7" id="KW-1133">Transmembrane helix</keyword>
<geneLocation type="plasmid" evidence="10">
    <name>ptb1</name>
</geneLocation>
<keyword evidence="3" id="KW-1003">Cell membrane</keyword>
<dbReference type="InterPro" id="IPR000515">
    <property type="entry name" value="MetI-like"/>
</dbReference>
<dbReference type="SUPFAM" id="SSF161098">
    <property type="entry name" value="MetI-like"/>
    <property type="match status" value="1"/>
</dbReference>
<dbReference type="OrthoDB" id="9779462at2"/>
<dbReference type="InterPro" id="IPR035906">
    <property type="entry name" value="MetI-like_sf"/>
</dbReference>
<reference evidence="10" key="1">
    <citation type="submission" date="2016-06" db="EMBL/GenBank/DDBJ databases">
        <title>Whole genome sequencing of Thermus brockianus strain GE-1.</title>
        <authorList>
            <person name="Schaefers C."/>
            <person name="Blank S."/>
            <person name="Wiebusch S."/>
            <person name="Elleuche S."/>
            <person name="Antranikian G."/>
        </authorList>
    </citation>
    <scope>NUCLEOTIDE SEQUENCE [LARGE SCALE GENOMIC DNA]</scope>
    <source>
        <strain evidence="10">GE-1</strain>
        <plasmid evidence="10">ptb1</plasmid>
    </source>
</reference>
<feature type="transmembrane region" description="Helical" evidence="7">
    <location>
        <begin position="277"/>
        <end position="299"/>
    </location>
</feature>
<keyword evidence="6 7" id="KW-0472">Membrane</keyword>
<feature type="transmembrane region" description="Helical" evidence="7">
    <location>
        <begin position="85"/>
        <end position="107"/>
    </location>
</feature>
<evidence type="ECO:0000256" key="4">
    <source>
        <dbReference type="ARBA" id="ARBA00022692"/>
    </source>
</evidence>
<proteinExistence type="inferred from homology"/>
<organism evidence="9 10">
    <name type="scientific">Thermus brockianus</name>
    <dbReference type="NCBI Taxonomy" id="56956"/>
    <lineage>
        <taxon>Bacteria</taxon>
        <taxon>Thermotogati</taxon>
        <taxon>Deinococcota</taxon>
        <taxon>Deinococci</taxon>
        <taxon>Thermales</taxon>
        <taxon>Thermaceae</taxon>
        <taxon>Thermus</taxon>
    </lineage>
</organism>
<dbReference type="KEGG" id="tbc:A0O31_02509"/>
<dbReference type="AlphaFoldDB" id="A0A1J0LWK3"/>
<feature type="transmembrane region" description="Helical" evidence="7">
    <location>
        <begin position="119"/>
        <end position="141"/>
    </location>
</feature>
<feature type="transmembrane region" description="Helical" evidence="7">
    <location>
        <begin position="213"/>
        <end position="235"/>
    </location>
</feature>
<comment type="subcellular location">
    <subcellularLocation>
        <location evidence="1 7">Cell membrane</location>
        <topology evidence="1 7">Multi-pass membrane protein</topology>
    </subcellularLocation>
</comment>
<dbReference type="EMBL" id="CP016313">
    <property type="protein sequence ID" value="APD10530.1"/>
    <property type="molecule type" value="Genomic_DNA"/>
</dbReference>
<keyword evidence="9" id="KW-0614">Plasmid</keyword>
<keyword evidence="4 7" id="KW-0812">Transmembrane</keyword>
<dbReference type="PANTHER" id="PTHR43227:SF11">
    <property type="entry name" value="BLL4140 PROTEIN"/>
    <property type="match status" value="1"/>
</dbReference>
<feature type="transmembrane region" description="Helical" evidence="7">
    <location>
        <begin position="167"/>
        <end position="192"/>
    </location>
</feature>
<gene>
    <name evidence="9" type="ORF">A0O31_02509</name>
</gene>
<name>A0A1J0LWK3_THEBO</name>
<dbReference type="Proteomes" id="UP000182993">
    <property type="component" value="Plasmid pTB1"/>
</dbReference>
<dbReference type="PROSITE" id="PS50928">
    <property type="entry name" value="ABC_TM1"/>
    <property type="match status" value="1"/>
</dbReference>